<dbReference type="InterPro" id="IPR002048">
    <property type="entry name" value="EF_hand_dom"/>
</dbReference>
<feature type="repeat" description="Solcar" evidence="8">
    <location>
        <begin position="164"/>
        <end position="249"/>
    </location>
</feature>
<evidence type="ECO:0000256" key="2">
    <source>
        <dbReference type="ARBA" id="ARBA00022448"/>
    </source>
</evidence>
<feature type="domain" description="EF-hand" evidence="10">
    <location>
        <begin position="2"/>
        <end position="37"/>
    </location>
</feature>
<evidence type="ECO:0000256" key="9">
    <source>
        <dbReference type="RuleBase" id="RU000488"/>
    </source>
</evidence>
<keyword evidence="6" id="KW-1133">Transmembrane helix</keyword>
<keyword evidence="7 8" id="KW-0472">Membrane</keyword>
<organism evidence="11 12">
    <name type="scientific">Triparma laevis f. inornata</name>
    <dbReference type="NCBI Taxonomy" id="1714386"/>
    <lineage>
        <taxon>Eukaryota</taxon>
        <taxon>Sar</taxon>
        <taxon>Stramenopiles</taxon>
        <taxon>Ochrophyta</taxon>
        <taxon>Bolidophyceae</taxon>
        <taxon>Parmales</taxon>
        <taxon>Triparmaceae</taxon>
        <taxon>Triparma</taxon>
    </lineage>
</organism>
<comment type="subcellular location">
    <subcellularLocation>
        <location evidence="1">Mitochondrion inner membrane</location>
        <topology evidence="1">Multi-pass membrane protein</topology>
    </subcellularLocation>
</comment>
<dbReference type="SMART" id="SM00054">
    <property type="entry name" value="EFh"/>
    <property type="match status" value="4"/>
</dbReference>
<keyword evidence="2 9" id="KW-0813">Transport</keyword>
<dbReference type="GO" id="GO:0005743">
    <property type="term" value="C:mitochondrial inner membrane"/>
    <property type="evidence" value="ECO:0007669"/>
    <property type="project" value="UniProtKB-SubCell"/>
</dbReference>
<dbReference type="AlphaFoldDB" id="A0A9W7BDG2"/>
<proteinExistence type="inferred from homology"/>
<evidence type="ECO:0000313" key="11">
    <source>
        <dbReference type="EMBL" id="GMH88784.1"/>
    </source>
</evidence>
<feature type="repeat" description="Solcar" evidence="8">
    <location>
        <begin position="256"/>
        <end position="340"/>
    </location>
</feature>
<dbReference type="InterPro" id="IPR002067">
    <property type="entry name" value="MCP"/>
</dbReference>
<comment type="similarity">
    <text evidence="9">Belongs to the mitochondrial carrier (TC 2.A.29) family.</text>
</comment>
<dbReference type="Gene3D" id="1.10.238.10">
    <property type="entry name" value="EF-hand"/>
    <property type="match status" value="2"/>
</dbReference>
<evidence type="ECO:0000256" key="8">
    <source>
        <dbReference type="PROSITE-ProRule" id="PRU00282"/>
    </source>
</evidence>
<comment type="caution">
    <text evidence="11">The sequence shown here is derived from an EMBL/GenBank/DDBJ whole genome shotgun (WGS) entry which is preliminary data.</text>
</comment>
<feature type="domain" description="EF-hand" evidence="10">
    <location>
        <begin position="40"/>
        <end position="71"/>
    </location>
</feature>
<dbReference type="InterPro" id="IPR011992">
    <property type="entry name" value="EF-hand-dom_pair"/>
</dbReference>
<dbReference type="InterPro" id="IPR018108">
    <property type="entry name" value="MCP_transmembrane"/>
</dbReference>
<dbReference type="PROSITE" id="PS50920">
    <property type="entry name" value="SOLCAR"/>
    <property type="match status" value="3"/>
</dbReference>
<dbReference type="Pfam" id="PF00153">
    <property type="entry name" value="Mito_carr"/>
    <property type="match status" value="3"/>
</dbReference>
<dbReference type="PRINTS" id="PR00926">
    <property type="entry name" value="MITOCARRIER"/>
</dbReference>
<dbReference type="CDD" id="cd00051">
    <property type="entry name" value="EFh"/>
    <property type="match status" value="1"/>
</dbReference>
<keyword evidence="4" id="KW-0677">Repeat</keyword>
<dbReference type="PROSITE" id="PS00018">
    <property type="entry name" value="EF_HAND_1"/>
    <property type="match status" value="4"/>
</dbReference>
<dbReference type="GO" id="GO:0055085">
    <property type="term" value="P:transmembrane transport"/>
    <property type="evidence" value="ECO:0007669"/>
    <property type="project" value="InterPro"/>
</dbReference>
<accession>A0A9W7BDG2</accession>
<protein>
    <recommendedName>
        <fullName evidence="10">EF-hand domain-containing protein</fullName>
    </recommendedName>
</protein>
<keyword evidence="3 8" id="KW-0812">Transmembrane</keyword>
<feature type="domain" description="EF-hand" evidence="10">
    <location>
        <begin position="103"/>
        <end position="138"/>
    </location>
</feature>
<gene>
    <name evidence="11" type="ORF">TL16_g11257</name>
</gene>
<dbReference type="InterPro" id="IPR018247">
    <property type="entry name" value="EF_Hand_1_Ca_BS"/>
</dbReference>
<dbReference type="GO" id="GO:0005509">
    <property type="term" value="F:calcium ion binding"/>
    <property type="evidence" value="ECO:0007669"/>
    <property type="project" value="InterPro"/>
</dbReference>
<name>A0A9W7BDG2_9STRA</name>
<dbReference type="PANTHER" id="PTHR24089">
    <property type="entry name" value="SOLUTE CARRIER FAMILY 25"/>
    <property type="match status" value="1"/>
</dbReference>
<reference evidence="12" key="1">
    <citation type="journal article" date="2023" name="Commun. Biol.">
        <title>Genome analysis of Parmales, the sister group of diatoms, reveals the evolutionary specialization of diatoms from phago-mixotrophs to photoautotrophs.</title>
        <authorList>
            <person name="Ban H."/>
            <person name="Sato S."/>
            <person name="Yoshikawa S."/>
            <person name="Yamada K."/>
            <person name="Nakamura Y."/>
            <person name="Ichinomiya M."/>
            <person name="Sato N."/>
            <person name="Blanc-Mathieu R."/>
            <person name="Endo H."/>
            <person name="Kuwata A."/>
            <person name="Ogata H."/>
        </authorList>
    </citation>
    <scope>NUCLEOTIDE SEQUENCE [LARGE SCALE GENOMIC DNA]</scope>
</reference>
<sequence>MSTTAEVQAIFDRYDYDKSGSLSLSELERALKDSKLPAYHAKEVFDVADTNHDGKIDFPEFHNFVAQKEKLLHSTFTQFDKSNTGFINKGDLANVLDEMDLHPTAKDVDILMDILDDDHSGQISYSEFRDHFILLNPVDFSKLADEWMHHSGDAVIGGISNKPADGFHKAASGGISAAISRSVVAPLERLRMQMSVDGAKYNNSNVQALKGMIKEEGVLGLWRGNGVNMIRIIPQNAVAFGIRGPTKKAIEDAFGQSALTTLASNSVSGMICITSVYPLDLVRGRITTSPGVYKGIFDATKKIIGAEGAGALFKGISHANIWAIPYYAATFGAYTQAKQMYVDNFMEGESDRAPGPMAGLVLGMVAGCSGTVSGFPLEAARRKLQMQGVGGRPILYNGLADCLIKVAKNEGLGGLFRGCSANIVKMAPASAITFACYEKILCSLKATF</sequence>
<feature type="repeat" description="Solcar" evidence="8">
    <location>
        <begin position="354"/>
        <end position="443"/>
    </location>
</feature>
<dbReference type="PROSITE" id="PS50222">
    <property type="entry name" value="EF_HAND_2"/>
    <property type="match status" value="3"/>
</dbReference>
<dbReference type="SUPFAM" id="SSF47473">
    <property type="entry name" value="EF-hand"/>
    <property type="match status" value="1"/>
</dbReference>
<evidence type="ECO:0000313" key="12">
    <source>
        <dbReference type="Proteomes" id="UP001162640"/>
    </source>
</evidence>
<keyword evidence="5" id="KW-0106">Calcium</keyword>
<evidence type="ECO:0000259" key="10">
    <source>
        <dbReference type="PROSITE" id="PS50222"/>
    </source>
</evidence>
<dbReference type="Proteomes" id="UP001162640">
    <property type="component" value="Unassembled WGS sequence"/>
</dbReference>
<dbReference type="Gene3D" id="1.50.40.10">
    <property type="entry name" value="Mitochondrial carrier domain"/>
    <property type="match status" value="1"/>
</dbReference>
<evidence type="ECO:0000256" key="7">
    <source>
        <dbReference type="ARBA" id="ARBA00023136"/>
    </source>
</evidence>
<evidence type="ECO:0000256" key="3">
    <source>
        <dbReference type="ARBA" id="ARBA00022692"/>
    </source>
</evidence>
<evidence type="ECO:0000256" key="1">
    <source>
        <dbReference type="ARBA" id="ARBA00004448"/>
    </source>
</evidence>
<evidence type="ECO:0000256" key="6">
    <source>
        <dbReference type="ARBA" id="ARBA00022989"/>
    </source>
</evidence>
<dbReference type="EMBL" id="BLQM01000418">
    <property type="protein sequence ID" value="GMH88784.1"/>
    <property type="molecule type" value="Genomic_DNA"/>
</dbReference>
<dbReference type="InterPro" id="IPR023395">
    <property type="entry name" value="MCP_dom_sf"/>
</dbReference>
<dbReference type="SUPFAM" id="SSF103506">
    <property type="entry name" value="Mitochondrial carrier"/>
    <property type="match status" value="1"/>
</dbReference>
<evidence type="ECO:0000256" key="4">
    <source>
        <dbReference type="ARBA" id="ARBA00022737"/>
    </source>
</evidence>
<evidence type="ECO:0000256" key="5">
    <source>
        <dbReference type="ARBA" id="ARBA00022837"/>
    </source>
</evidence>
<dbReference type="Pfam" id="PF13499">
    <property type="entry name" value="EF-hand_7"/>
    <property type="match status" value="2"/>
</dbReference>